<reference evidence="1" key="1">
    <citation type="journal article" date="2020" name="Nature">
        <title>Giant virus diversity and host interactions through global metagenomics.</title>
        <authorList>
            <person name="Schulz F."/>
            <person name="Roux S."/>
            <person name="Paez-Espino D."/>
            <person name="Jungbluth S."/>
            <person name="Walsh D.A."/>
            <person name="Denef V.J."/>
            <person name="McMahon K.D."/>
            <person name="Konstantinidis K.T."/>
            <person name="Eloe-Fadrosh E.A."/>
            <person name="Kyrpides N.C."/>
            <person name="Woyke T."/>
        </authorList>
    </citation>
    <scope>NUCLEOTIDE SEQUENCE</scope>
    <source>
        <strain evidence="1">GVMAG-M-3300020182-33</strain>
    </source>
</reference>
<name>A0A6C0BZV0_9ZZZZ</name>
<dbReference type="EMBL" id="MN739309">
    <property type="protein sequence ID" value="QHS97935.1"/>
    <property type="molecule type" value="Genomic_DNA"/>
</dbReference>
<accession>A0A6C0BZV0</accession>
<evidence type="ECO:0000313" key="1">
    <source>
        <dbReference type="EMBL" id="QHS97935.1"/>
    </source>
</evidence>
<organism evidence="1">
    <name type="scientific">viral metagenome</name>
    <dbReference type="NCBI Taxonomy" id="1070528"/>
    <lineage>
        <taxon>unclassified sequences</taxon>
        <taxon>metagenomes</taxon>
        <taxon>organismal metagenomes</taxon>
    </lineage>
</organism>
<proteinExistence type="predicted"/>
<dbReference type="AlphaFoldDB" id="A0A6C0BZV0"/>
<protein>
    <submittedName>
        <fullName evidence="1">Uncharacterized protein</fullName>
    </submittedName>
</protein>
<sequence length="306" mass="34829">MQRLQFWSGSVRFNVFVRFWRFRKKAAKAKYRQSSMRRTRHNEAKTGWNGKRETLTCNENEDFLCVLKNGSSERFSVCIFSCAPTGKSFTISQEVTLEPEGQCSFITCLAHDLVVRTPFGVFTLVSSNGKPLITPSAGIDQKLYTNPISSMPNVVLWCKFWSISQQLQDVATASTYETVPHLLSTLPTCTVIRDMWEQNPPTIPEESTILILEDSMLHDNNLIETMNRNGLERFVIPSTLFVRPNGEGSTRTQDDSSKVSLRGNGSSMIVEIDPSDKWPLLTLTGPRLPYRLDNIWIVCYVMQRIL</sequence>